<keyword evidence="2" id="KW-1185">Reference proteome</keyword>
<dbReference type="InterPro" id="IPR038113">
    <property type="entry name" value="MITD1_C_sf"/>
</dbReference>
<dbReference type="InterPro" id="IPR052817">
    <property type="entry name" value="MIT_domain_contain_protein1"/>
</dbReference>
<dbReference type="WBParaSite" id="ACRNAN_Path_868.g3341.t1">
    <property type="protein sequence ID" value="ACRNAN_Path_868.g3341.t1"/>
    <property type="gene ID" value="ACRNAN_Path_868.g3341"/>
</dbReference>
<dbReference type="Pfam" id="PF16565">
    <property type="entry name" value="MIT_C"/>
    <property type="match status" value="1"/>
</dbReference>
<proteinExistence type="predicted"/>
<protein>
    <submittedName>
        <fullName evidence="3">MITD1 C-terminal phospholipase D-like domain-containing protein</fullName>
    </submittedName>
</protein>
<dbReference type="PANTHER" id="PTHR21222:SF1">
    <property type="entry name" value="MIT DOMAIN-CONTAINING PROTEIN 1"/>
    <property type="match status" value="1"/>
</dbReference>
<dbReference type="InterPro" id="IPR032341">
    <property type="entry name" value="MITD1_C"/>
</dbReference>
<dbReference type="AlphaFoldDB" id="A0A914CD53"/>
<organism evidence="2 3">
    <name type="scientific">Acrobeloides nanus</name>
    <dbReference type="NCBI Taxonomy" id="290746"/>
    <lineage>
        <taxon>Eukaryota</taxon>
        <taxon>Metazoa</taxon>
        <taxon>Ecdysozoa</taxon>
        <taxon>Nematoda</taxon>
        <taxon>Chromadorea</taxon>
        <taxon>Rhabditida</taxon>
        <taxon>Tylenchina</taxon>
        <taxon>Cephalobomorpha</taxon>
        <taxon>Cephaloboidea</taxon>
        <taxon>Cephalobidae</taxon>
        <taxon>Acrobeloides</taxon>
    </lineage>
</organism>
<sequence>MLSPDRFNQNLTNNLQNGLSTSKELILEEEEIEEEINGVEVEPDNKKYKLDDDDETITTISSKFELKLDGYELLHTLPISENDVNIVYKKLFNVCLDDMVSVINVTDPYIQTSNQVKNFVMFCSAVINKARNLKTIILSTKKDKQNEKYLKEVEENLKRKNIILSVHFDDTLHDRDIQFDNGWKVVMGRGLDIYKYVSPFSLDYLRPHLYPCKACNIFYMKRKEKDDINQDNEKSKFTA</sequence>
<reference evidence="3" key="1">
    <citation type="submission" date="2022-11" db="UniProtKB">
        <authorList>
            <consortium name="WormBaseParasite"/>
        </authorList>
    </citation>
    <scope>IDENTIFICATION</scope>
</reference>
<dbReference type="Proteomes" id="UP000887540">
    <property type="component" value="Unplaced"/>
</dbReference>
<name>A0A914CD53_9BILA</name>
<dbReference type="Gene3D" id="3.30.870.30">
    <property type="entry name" value="MITD, C-terminal phospholipase D-like domain"/>
    <property type="match status" value="1"/>
</dbReference>
<accession>A0A914CD53</accession>
<evidence type="ECO:0000259" key="1">
    <source>
        <dbReference type="Pfam" id="PF16565"/>
    </source>
</evidence>
<dbReference type="PANTHER" id="PTHR21222">
    <property type="entry name" value="MIT DOMAIN-CONTAINING PROTEIN 1"/>
    <property type="match status" value="1"/>
</dbReference>
<evidence type="ECO:0000313" key="3">
    <source>
        <dbReference type="WBParaSite" id="ACRNAN_Path_868.g3341.t1"/>
    </source>
</evidence>
<evidence type="ECO:0000313" key="2">
    <source>
        <dbReference type="Proteomes" id="UP000887540"/>
    </source>
</evidence>
<feature type="domain" description="MITD1 C-terminal phospholipase D-like" evidence="1">
    <location>
        <begin position="87"/>
        <end position="221"/>
    </location>
</feature>